<organism evidence="2 3">
    <name type="scientific">Neisseria dumasiana</name>
    <dbReference type="NCBI Taxonomy" id="1931275"/>
    <lineage>
        <taxon>Bacteria</taxon>
        <taxon>Pseudomonadati</taxon>
        <taxon>Pseudomonadota</taxon>
        <taxon>Betaproteobacteria</taxon>
        <taxon>Neisseriales</taxon>
        <taxon>Neisseriaceae</taxon>
        <taxon>Neisseria</taxon>
    </lineage>
</organism>
<dbReference type="RefSeq" id="WP_085418955.1">
    <property type="nucleotide sequence ID" value="NZ_CP091509.1"/>
</dbReference>
<protein>
    <submittedName>
        <fullName evidence="2">Uncharacterized protein</fullName>
    </submittedName>
</protein>
<dbReference type="EMBL" id="MTAC01000042">
    <property type="protein sequence ID" value="OSI29135.1"/>
    <property type="molecule type" value="Genomic_DNA"/>
</dbReference>
<gene>
    <name evidence="2" type="ORF">BV913_11520</name>
</gene>
<feature type="region of interest" description="Disordered" evidence="1">
    <location>
        <begin position="122"/>
        <end position="157"/>
    </location>
</feature>
<keyword evidence="3" id="KW-1185">Reference proteome</keyword>
<evidence type="ECO:0000256" key="1">
    <source>
        <dbReference type="SAM" id="MobiDB-lite"/>
    </source>
</evidence>
<feature type="compositionally biased region" description="Polar residues" evidence="1">
    <location>
        <begin position="74"/>
        <end position="86"/>
    </location>
</feature>
<proteinExistence type="predicted"/>
<evidence type="ECO:0000313" key="3">
    <source>
        <dbReference type="Proteomes" id="UP000193346"/>
    </source>
</evidence>
<evidence type="ECO:0000313" key="2">
    <source>
        <dbReference type="EMBL" id="OSI29135.1"/>
    </source>
</evidence>
<dbReference type="Proteomes" id="UP000193346">
    <property type="component" value="Unassembled WGS sequence"/>
</dbReference>
<feature type="compositionally biased region" description="Basic and acidic residues" evidence="1">
    <location>
        <begin position="140"/>
        <end position="157"/>
    </location>
</feature>
<feature type="compositionally biased region" description="Polar residues" evidence="1">
    <location>
        <begin position="128"/>
        <end position="137"/>
    </location>
</feature>
<feature type="region of interest" description="Disordered" evidence="1">
    <location>
        <begin position="67"/>
        <end position="110"/>
    </location>
</feature>
<name>A0ABX3WIT9_9NEIS</name>
<comment type="caution">
    <text evidence="2">The sequence shown here is derived from an EMBL/GenBank/DDBJ whole genome shotgun (WGS) entry which is preliminary data.</text>
</comment>
<sequence>MPKISAAEFIQAHQKKGRCSKLEPYREDILLLKSQGYTQQQILDFLKMNDVSVGMTTLNWFIRSRTETDEKKSVQQNPKFPSQVSSAKPEITEDSSAQNQQQEEVQKTQLDVAQQTVKIAGNVKPINAANSESSETQPGEPRKFEFKPSEVDAKKLM</sequence>
<feature type="compositionally biased region" description="Low complexity" evidence="1">
    <location>
        <begin position="98"/>
        <end position="109"/>
    </location>
</feature>
<accession>A0ABX3WIT9</accession>
<reference evidence="2 3" key="1">
    <citation type="submission" date="2017-01" db="EMBL/GenBank/DDBJ databases">
        <authorList>
            <person name="Wolfgang W.J."/>
            <person name="Cole J."/>
            <person name="Wroblewski D."/>
            <person name="Mcginnis J."/>
            <person name="Musser K.A."/>
        </authorList>
    </citation>
    <scope>NUCLEOTIDE SEQUENCE [LARGE SCALE GENOMIC DNA]</scope>
    <source>
        <strain evidence="2 3">93087</strain>
    </source>
</reference>